<dbReference type="EMBL" id="MNCJ02000321">
    <property type="protein sequence ID" value="KAF5801424.1"/>
    <property type="molecule type" value="Genomic_DNA"/>
</dbReference>
<dbReference type="PROSITE" id="PS50845">
    <property type="entry name" value="RETICULON"/>
    <property type="match status" value="1"/>
</dbReference>
<evidence type="ECO:0000313" key="10">
    <source>
        <dbReference type="EMBL" id="OTG22429.1"/>
    </source>
</evidence>
<protein>
    <recommendedName>
        <fullName evidence="6">Reticulon-like protein</fullName>
    </recommendedName>
</protein>
<dbReference type="Pfam" id="PF02453">
    <property type="entry name" value="Reticulon"/>
    <property type="match status" value="1"/>
</dbReference>
<feature type="compositionally biased region" description="Polar residues" evidence="7">
    <location>
        <begin position="9"/>
        <end position="34"/>
    </location>
</feature>
<feature type="compositionally biased region" description="Basic and acidic residues" evidence="7">
    <location>
        <begin position="80"/>
        <end position="93"/>
    </location>
</feature>
<evidence type="ECO:0000256" key="3">
    <source>
        <dbReference type="ARBA" id="ARBA00022824"/>
    </source>
</evidence>
<evidence type="ECO:0000256" key="6">
    <source>
        <dbReference type="RuleBase" id="RU363132"/>
    </source>
</evidence>
<feature type="region of interest" description="Disordered" evidence="7">
    <location>
        <begin position="72"/>
        <end position="120"/>
    </location>
</feature>
<evidence type="ECO:0000256" key="5">
    <source>
        <dbReference type="ARBA" id="ARBA00023136"/>
    </source>
</evidence>
<evidence type="ECO:0000313" key="11">
    <source>
        <dbReference type="Proteomes" id="UP000215914"/>
    </source>
</evidence>
<feature type="domain" description="Reticulon" evidence="8">
    <location>
        <begin position="185"/>
        <end position="334"/>
    </location>
</feature>
<feature type="compositionally biased region" description="Basic residues" evidence="7">
    <location>
        <begin position="140"/>
        <end position="151"/>
    </location>
</feature>
<feature type="compositionally biased region" description="Polar residues" evidence="7">
    <location>
        <begin position="47"/>
        <end position="59"/>
    </location>
</feature>
<gene>
    <name evidence="10" type="ORF">HannXRQ_Chr06g0171421</name>
    <name evidence="9" type="ORF">HanXRQr2_Chr06g0247981</name>
</gene>
<evidence type="ECO:0000256" key="4">
    <source>
        <dbReference type="ARBA" id="ARBA00022989"/>
    </source>
</evidence>
<dbReference type="Proteomes" id="UP000215914">
    <property type="component" value="Chromosome 6"/>
</dbReference>
<feature type="region of interest" description="Disordered" evidence="7">
    <location>
        <begin position="140"/>
        <end position="168"/>
    </location>
</feature>
<evidence type="ECO:0000313" key="9">
    <source>
        <dbReference type="EMBL" id="KAF5801424.1"/>
    </source>
</evidence>
<dbReference type="STRING" id="4232.A0A251UH82"/>
<reference evidence="10" key="2">
    <citation type="submission" date="2017-02" db="EMBL/GenBank/DDBJ databases">
        <title>Sunflower complete genome.</title>
        <authorList>
            <person name="Langlade N."/>
            <person name="Munos S."/>
        </authorList>
    </citation>
    <scope>NUCLEOTIDE SEQUENCE [LARGE SCALE GENOMIC DNA]</scope>
    <source>
        <tissue evidence="10">Leaves</tissue>
    </source>
</reference>
<accession>A0A251UH82</accession>
<comment type="subcellular location">
    <subcellularLocation>
        <location evidence="1 6">Endoplasmic reticulum membrane</location>
        <topology evidence="1 6">Multi-pass membrane protein</topology>
    </subcellularLocation>
</comment>
<reference evidence="9 11" key="1">
    <citation type="journal article" date="2017" name="Nature">
        <title>The sunflower genome provides insights into oil metabolism, flowering and Asterid evolution.</title>
        <authorList>
            <person name="Badouin H."/>
            <person name="Gouzy J."/>
            <person name="Grassa C.J."/>
            <person name="Murat F."/>
            <person name="Staton S.E."/>
            <person name="Cottret L."/>
            <person name="Lelandais-Briere C."/>
            <person name="Owens G.L."/>
            <person name="Carrere S."/>
            <person name="Mayjonade B."/>
            <person name="Legrand L."/>
            <person name="Gill N."/>
            <person name="Kane N.C."/>
            <person name="Bowers J.E."/>
            <person name="Hubner S."/>
            <person name="Bellec A."/>
            <person name="Berard A."/>
            <person name="Berges H."/>
            <person name="Blanchet N."/>
            <person name="Boniface M.C."/>
            <person name="Brunel D."/>
            <person name="Catrice O."/>
            <person name="Chaidir N."/>
            <person name="Claudel C."/>
            <person name="Donnadieu C."/>
            <person name="Faraut T."/>
            <person name="Fievet G."/>
            <person name="Helmstetter N."/>
            <person name="King M."/>
            <person name="Knapp S.J."/>
            <person name="Lai Z."/>
            <person name="Le Paslier M.C."/>
            <person name="Lippi Y."/>
            <person name="Lorenzon L."/>
            <person name="Mandel J.R."/>
            <person name="Marage G."/>
            <person name="Marchand G."/>
            <person name="Marquand E."/>
            <person name="Bret-Mestries E."/>
            <person name="Morien E."/>
            <person name="Nambeesan S."/>
            <person name="Nguyen T."/>
            <person name="Pegot-Espagnet P."/>
            <person name="Pouilly N."/>
            <person name="Raftis F."/>
            <person name="Sallet E."/>
            <person name="Schiex T."/>
            <person name="Thomas J."/>
            <person name="Vandecasteele C."/>
            <person name="Vares D."/>
            <person name="Vear F."/>
            <person name="Vautrin S."/>
            <person name="Crespi M."/>
            <person name="Mangin B."/>
            <person name="Burke J.M."/>
            <person name="Salse J."/>
            <person name="Munos S."/>
            <person name="Vincourt P."/>
            <person name="Rieseberg L.H."/>
            <person name="Langlade N.B."/>
        </authorList>
    </citation>
    <scope>NUCLEOTIDE SEQUENCE [LARGE SCALE GENOMIC DNA]</scope>
    <source>
        <strain evidence="11">cv. SF193</strain>
        <tissue evidence="9">Leaves</tissue>
    </source>
</reference>
<sequence>MDTPPSPPYTITTQRSAPESRTKSASRLARTNTQQPPPTLSLDLVSYSPNNTLSPKPQNPLSVRDLLLLSPSPAAKKPKTRLDVCEEVSDPHGSRRRCKNRFANVGSPRNSRRSRRRVEEIRDDKDSMCVDDLVVANNKVKKKRHGGRSKKDKSTSCPSISSPKANVDGEDNDYGYDFHRIGTLVNDLIMWNDVAKSTLWFGFGSLCILSSCFTTGVSFSMLSLVSQLGLLCLCVSFISNTIAQRNGIESKRELKLKEEDILRAARVILPAVNFAISKARKMFSGQPSTTLKVAPLLLLGSEYGHIVTLKRLCALGFFICFTGPKVYSLYSNQICKKGECLKTWIMETWSGCSHKKIVAASAATAFWNLTSIRTRIFAAFICLVIFRWCRQELTWKVEGEEESQQQEKTLTLVENMEVD</sequence>
<dbReference type="OMA" id="ITIWRLS"/>
<dbReference type="EMBL" id="CM007895">
    <property type="protein sequence ID" value="OTG22429.1"/>
    <property type="molecule type" value="Genomic_DNA"/>
</dbReference>
<evidence type="ECO:0000256" key="7">
    <source>
        <dbReference type="SAM" id="MobiDB-lite"/>
    </source>
</evidence>
<feature type="region of interest" description="Disordered" evidence="7">
    <location>
        <begin position="1"/>
        <end position="59"/>
    </location>
</feature>
<name>A0A251UH82_HELAN</name>
<reference evidence="9" key="3">
    <citation type="submission" date="2020-06" db="EMBL/GenBank/DDBJ databases">
        <title>Helianthus annuus Genome sequencing and assembly Release 2.</title>
        <authorList>
            <person name="Gouzy J."/>
            <person name="Langlade N."/>
            <person name="Munos S."/>
        </authorList>
    </citation>
    <scope>NUCLEOTIDE SEQUENCE</scope>
    <source>
        <tissue evidence="9">Leaves</tissue>
    </source>
</reference>
<dbReference type="FunCoup" id="A0A251UH82">
    <property type="interactions" value="639"/>
</dbReference>
<dbReference type="Gramene" id="mRNA:HanXRQr2_Chr06g0247981">
    <property type="protein sequence ID" value="mRNA:HanXRQr2_Chr06g0247981"/>
    <property type="gene ID" value="HanXRQr2_Chr06g0247981"/>
</dbReference>
<proteinExistence type="predicted"/>
<keyword evidence="2" id="KW-0812">Transmembrane</keyword>
<dbReference type="InParanoid" id="A0A251UH82"/>
<keyword evidence="5" id="KW-0472">Membrane</keyword>
<keyword evidence="4" id="KW-1133">Transmembrane helix</keyword>
<organism evidence="10 11">
    <name type="scientific">Helianthus annuus</name>
    <name type="common">Common sunflower</name>
    <dbReference type="NCBI Taxonomy" id="4232"/>
    <lineage>
        <taxon>Eukaryota</taxon>
        <taxon>Viridiplantae</taxon>
        <taxon>Streptophyta</taxon>
        <taxon>Embryophyta</taxon>
        <taxon>Tracheophyta</taxon>
        <taxon>Spermatophyta</taxon>
        <taxon>Magnoliopsida</taxon>
        <taxon>eudicotyledons</taxon>
        <taxon>Gunneridae</taxon>
        <taxon>Pentapetalae</taxon>
        <taxon>asterids</taxon>
        <taxon>campanulids</taxon>
        <taxon>Asterales</taxon>
        <taxon>Asteraceae</taxon>
        <taxon>Asteroideae</taxon>
        <taxon>Heliantheae alliance</taxon>
        <taxon>Heliantheae</taxon>
        <taxon>Helianthus</taxon>
    </lineage>
</organism>
<evidence type="ECO:0000256" key="2">
    <source>
        <dbReference type="ARBA" id="ARBA00022692"/>
    </source>
</evidence>
<keyword evidence="3 6" id="KW-0256">Endoplasmic reticulum</keyword>
<evidence type="ECO:0000256" key="1">
    <source>
        <dbReference type="ARBA" id="ARBA00004477"/>
    </source>
</evidence>
<keyword evidence="11" id="KW-1185">Reference proteome</keyword>
<dbReference type="GO" id="GO:0005789">
    <property type="term" value="C:endoplasmic reticulum membrane"/>
    <property type="evidence" value="ECO:0007669"/>
    <property type="project" value="UniProtKB-SubCell"/>
</dbReference>
<feature type="compositionally biased region" description="Polar residues" evidence="7">
    <location>
        <begin position="155"/>
        <end position="164"/>
    </location>
</feature>
<evidence type="ECO:0000259" key="8">
    <source>
        <dbReference type="PROSITE" id="PS50845"/>
    </source>
</evidence>
<dbReference type="InterPro" id="IPR003388">
    <property type="entry name" value="Reticulon"/>
</dbReference>
<dbReference type="AlphaFoldDB" id="A0A251UH82"/>
<dbReference type="InterPro" id="IPR044647">
    <property type="entry name" value="RTNLB17/18/21"/>
</dbReference>
<dbReference type="PANTHER" id="PTHR46626">
    <property type="entry name" value="RETICULON-LIKE PROTEIN B17"/>
    <property type="match status" value="1"/>
</dbReference>
<dbReference type="OrthoDB" id="783438at2759"/>
<dbReference type="PANTHER" id="PTHR46626:SF2">
    <property type="entry name" value="RETICULON-LIKE PROTEIN B17"/>
    <property type="match status" value="1"/>
</dbReference>